<evidence type="ECO:0000313" key="6">
    <source>
        <dbReference type="Proteomes" id="UP000239273"/>
    </source>
</evidence>
<evidence type="ECO:0000313" key="7">
    <source>
        <dbReference type="Proteomes" id="UP001156660"/>
    </source>
</evidence>
<evidence type="ECO:0000256" key="1">
    <source>
        <dbReference type="ARBA" id="ARBA00022729"/>
    </source>
</evidence>
<dbReference type="Pfam" id="PF13505">
    <property type="entry name" value="OMP_b-brl"/>
    <property type="match status" value="1"/>
</dbReference>
<name>A0A2S7XJ51_9GAMM</name>
<feature type="chain" id="PRO_5015624160" description="Outer membrane protein beta-barrel domain-containing protein" evidence="2">
    <location>
        <begin position="41"/>
        <end position="199"/>
    </location>
</feature>
<evidence type="ECO:0000313" key="5">
    <source>
        <dbReference type="EMBL" id="PQJ93412.1"/>
    </source>
</evidence>
<feature type="signal peptide" evidence="2">
    <location>
        <begin position="1"/>
        <end position="40"/>
    </location>
</feature>
<dbReference type="OrthoDB" id="5916743at2"/>
<gene>
    <name evidence="5" type="ORF">BTO23_04780</name>
    <name evidence="4" type="ORF">GCM10007855_13780</name>
</gene>
<organism evidence="5 6">
    <name type="scientific">Aliivibrio sifiae</name>
    <dbReference type="NCBI Taxonomy" id="566293"/>
    <lineage>
        <taxon>Bacteria</taxon>
        <taxon>Pseudomonadati</taxon>
        <taxon>Pseudomonadota</taxon>
        <taxon>Gammaproteobacteria</taxon>
        <taxon>Vibrionales</taxon>
        <taxon>Vibrionaceae</taxon>
        <taxon>Aliivibrio</taxon>
    </lineage>
</organism>
<reference evidence="4" key="1">
    <citation type="journal article" date="2014" name="Int. J. Syst. Evol. Microbiol.">
        <title>Complete genome of a new Firmicutes species belonging to the dominant human colonic microbiota ('Ruminococcus bicirculans') reveals two chromosomes and a selective capacity to utilize plant glucans.</title>
        <authorList>
            <consortium name="NISC Comparative Sequencing Program"/>
            <person name="Wegmann U."/>
            <person name="Louis P."/>
            <person name="Goesmann A."/>
            <person name="Henrissat B."/>
            <person name="Duncan S.H."/>
            <person name="Flint H.J."/>
        </authorList>
    </citation>
    <scope>NUCLEOTIDE SEQUENCE</scope>
    <source>
        <strain evidence="4">NBRC 105001</strain>
    </source>
</reference>
<dbReference type="EMBL" id="MSCP01000001">
    <property type="protein sequence ID" value="PQJ93412.1"/>
    <property type="molecule type" value="Genomic_DNA"/>
</dbReference>
<keyword evidence="7" id="KW-1185">Reference proteome</keyword>
<reference evidence="4" key="4">
    <citation type="submission" date="2023-01" db="EMBL/GenBank/DDBJ databases">
        <title>Draft genome sequence of Aliivibrio sifiae strain NBRC 105001.</title>
        <authorList>
            <person name="Sun Q."/>
            <person name="Mori K."/>
        </authorList>
    </citation>
    <scope>NUCLEOTIDE SEQUENCE</scope>
    <source>
        <strain evidence="4">NBRC 105001</strain>
    </source>
</reference>
<accession>A0A2S7XJ51</accession>
<evidence type="ECO:0000256" key="2">
    <source>
        <dbReference type="SAM" id="SignalP"/>
    </source>
</evidence>
<feature type="domain" description="Outer membrane protein beta-barrel" evidence="3">
    <location>
        <begin position="29"/>
        <end position="193"/>
    </location>
</feature>
<reference evidence="7" key="3">
    <citation type="journal article" date="2019" name="Int. J. Syst. Evol. Microbiol.">
        <title>The Global Catalogue of Microorganisms (GCM) 10K type strain sequencing project: providing services to taxonomists for standard genome sequencing and annotation.</title>
        <authorList>
            <consortium name="The Broad Institute Genomics Platform"/>
            <consortium name="The Broad Institute Genome Sequencing Center for Infectious Disease"/>
            <person name="Wu L."/>
            <person name="Ma J."/>
        </authorList>
    </citation>
    <scope>NUCLEOTIDE SEQUENCE [LARGE SCALE GENOMIC DNA]</scope>
    <source>
        <strain evidence="7">NBRC 105001</strain>
    </source>
</reference>
<comment type="caution">
    <text evidence="5">The sequence shown here is derived from an EMBL/GenBank/DDBJ whole genome shotgun (WGS) entry which is preliminary data.</text>
</comment>
<dbReference type="AlphaFoldDB" id="A0A2S7XJ51"/>
<dbReference type="SUPFAM" id="SSF56925">
    <property type="entry name" value="OMPA-like"/>
    <property type="match status" value="1"/>
</dbReference>
<evidence type="ECO:0000313" key="4">
    <source>
        <dbReference type="EMBL" id="GLR74504.1"/>
    </source>
</evidence>
<dbReference type="Proteomes" id="UP001156660">
    <property type="component" value="Unassembled WGS sequence"/>
</dbReference>
<sequence length="199" mass="22342">MLCLNFLLISKLRNKIFLWNKTVYKILPLLVTVCSFSTFAQETNDKYQDVYIAAGYSSHEISDKTGDAFEGYFGARNIYENSFFVGGELEGKIIQNSSLKDSIGLKEKYALSANIPLGRRFELSDSVALDAYGLIGYSMLKTDPSMDDTSYGFKYGVGADLNMTDWFIGIRYTEVDLHSDLGQKDISVLVGYKLNSLFN</sequence>
<dbReference type="Proteomes" id="UP000239273">
    <property type="component" value="Unassembled WGS sequence"/>
</dbReference>
<protein>
    <recommendedName>
        <fullName evidence="3">Outer membrane protein beta-barrel domain-containing protein</fullName>
    </recommendedName>
</protein>
<keyword evidence="1 2" id="KW-0732">Signal</keyword>
<evidence type="ECO:0000259" key="3">
    <source>
        <dbReference type="Pfam" id="PF13505"/>
    </source>
</evidence>
<dbReference type="InterPro" id="IPR011250">
    <property type="entry name" value="OMP/PagP_B-barrel"/>
</dbReference>
<dbReference type="InterPro" id="IPR027385">
    <property type="entry name" value="Beta-barrel_OMP"/>
</dbReference>
<reference evidence="5 6" key="2">
    <citation type="submission" date="2016-12" db="EMBL/GenBank/DDBJ databases">
        <title>Diversity of luminous bacteria.</title>
        <authorList>
            <person name="Yoshizawa S."/>
            <person name="Kogure K."/>
        </authorList>
    </citation>
    <scope>NUCLEOTIDE SEQUENCE [LARGE SCALE GENOMIC DNA]</scope>
    <source>
        <strain evidence="5 6">NBRC 105001</strain>
    </source>
</reference>
<dbReference type="EMBL" id="BSOU01000003">
    <property type="protein sequence ID" value="GLR74504.1"/>
    <property type="molecule type" value="Genomic_DNA"/>
</dbReference>
<proteinExistence type="predicted"/>